<dbReference type="Proteomes" id="UP001328107">
    <property type="component" value="Unassembled WGS sequence"/>
</dbReference>
<evidence type="ECO:0000313" key="2">
    <source>
        <dbReference type="Proteomes" id="UP001328107"/>
    </source>
</evidence>
<protein>
    <submittedName>
        <fullName evidence="1">Uncharacterized protein</fullName>
    </submittedName>
</protein>
<accession>A0AAN5D7G3</accession>
<evidence type="ECO:0000313" key="1">
    <source>
        <dbReference type="EMBL" id="GMR57040.1"/>
    </source>
</evidence>
<feature type="non-terminal residue" evidence="1">
    <location>
        <position position="1"/>
    </location>
</feature>
<sequence>TSKLLYKYRTVRYFHIDHSVTIDGTTFSVNGVVHHSKSEIWRNMQLWRSLGLVHMREVKAISNIMTEKVSV</sequence>
<keyword evidence="2" id="KW-1185">Reference proteome</keyword>
<proteinExistence type="predicted"/>
<name>A0AAN5D7G3_9BILA</name>
<dbReference type="EMBL" id="BTRK01000006">
    <property type="protein sequence ID" value="GMR57040.1"/>
    <property type="molecule type" value="Genomic_DNA"/>
</dbReference>
<feature type="non-terminal residue" evidence="1">
    <location>
        <position position="71"/>
    </location>
</feature>
<comment type="caution">
    <text evidence="1">The sequence shown here is derived from an EMBL/GenBank/DDBJ whole genome shotgun (WGS) entry which is preliminary data.</text>
</comment>
<gene>
    <name evidence="1" type="ORF">PMAYCL1PPCAC_27235</name>
</gene>
<organism evidence="1 2">
    <name type="scientific">Pristionchus mayeri</name>
    <dbReference type="NCBI Taxonomy" id="1317129"/>
    <lineage>
        <taxon>Eukaryota</taxon>
        <taxon>Metazoa</taxon>
        <taxon>Ecdysozoa</taxon>
        <taxon>Nematoda</taxon>
        <taxon>Chromadorea</taxon>
        <taxon>Rhabditida</taxon>
        <taxon>Rhabditina</taxon>
        <taxon>Diplogasteromorpha</taxon>
        <taxon>Diplogasteroidea</taxon>
        <taxon>Neodiplogasteridae</taxon>
        <taxon>Pristionchus</taxon>
    </lineage>
</organism>
<reference evidence="2" key="1">
    <citation type="submission" date="2022-10" db="EMBL/GenBank/DDBJ databases">
        <title>Genome assembly of Pristionchus species.</title>
        <authorList>
            <person name="Yoshida K."/>
            <person name="Sommer R.J."/>
        </authorList>
    </citation>
    <scope>NUCLEOTIDE SEQUENCE [LARGE SCALE GENOMIC DNA]</scope>
    <source>
        <strain evidence="2">RS5460</strain>
    </source>
</reference>
<dbReference type="AlphaFoldDB" id="A0AAN5D7G3"/>